<name>A0AAJ0H1U4_9PEZI</name>
<organism evidence="1 2">
    <name type="scientific">Chaetomium strumarium</name>
    <dbReference type="NCBI Taxonomy" id="1170767"/>
    <lineage>
        <taxon>Eukaryota</taxon>
        <taxon>Fungi</taxon>
        <taxon>Dikarya</taxon>
        <taxon>Ascomycota</taxon>
        <taxon>Pezizomycotina</taxon>
        <taxon>Sordariomycetes</taxon>
        <taxon>Sordariomycetidae</taxon>
        <taxon>Sordariales</taxon>
        <taxon>Chaetomiaceae</taxon>
        <taxon>Chaetomium</taxon>
    </lineage>
</organism>
<gene>
    <name evidence="1" type="ORF">B0T15DRAFT_546814</name>
</gene>
<dbReference type="AlphaFoldDB" id="A0AAJ0H1U4"/>
<comment type="caution">
    <text evidence="1">The sequence shown here is derived from an EMBL/GenBank/DDBJ whole genome shotgun (WGS) entry which is preliminary data.</text>
</comment>
<sequence>MPYAAVQGSLRGCLLASSGLLWCNRHLSVAVGSTGVHTVTAPAFTGDWHGPGRYGNGPPGDWDGDGHDDRTEWERGTRTWSGGVYTVTGCEWNGNPWAGGPGGWGAGGVAGSPWGPWGSGWKWSTLTQTITQVVTVTNPAGVTVSTSVGLAAVAQAVSGDLTSTSVIGAVDATSTGAGGGSSGAAGGGGAGTGSSGTLGIKVMGAVLGGVVVIAALL</sequence>
<protein>
    <submittedName>
        <fullName evidence="1">Uncharacterized protein</fullName>
    </submittedName>
</protein>
<dbReference type="Proteomes" id="UP001273166">
    <property type="component" value="Unassembled WGS sequence"/>
</dbReference>
<dbReference type="EMBL" id="JAUDZG010000001">
    <property type="protein sequence ID" value="KAK3310286.1"/>
    <property type="molecule type" value="Genomic_DNA"/>
</dbReference>
<evidence type="ECO:0000313" key="2">
    <source>
        <dbReference type="Proteomes" id="UP001273166"/>
    </source>
</evidence>
<evidence type="ECO:0000313" key="1">
    <source>
        <dbReference type="EMBL" id="KAK3310286.1"/>
    </source>
</evidence>
<keyword evidence="2" id="KW-1185">Reference proteome</keyword>
<proteinExistence type="predicted"/>
<dbReference type="RefSeq" id="XP_062726066.1">
    <property type="nucleotide sequence ID" value="XM_062870164.1"/>
</dbReference>
<reference evidence="1" key="2">
    <citation type="submission" date="2023-06" db="EMBL/GenBank/DDBJ databases">
        <authorList>
            <consortium name="Lawrence Berkeley National Laboratory"/>
            <person name="Mondo S.J."/>
            <person name="Hensen N."/>
            <person name="Bonometti L."/>
            <person name="Westerberg I."/>
            <person name="Brannstrom I.O."/>
            <person name="Guillou S."/>
            <person name="Cros-Aarteil S."/>
            <person name="Calhoun S."/>
            <person name="Haridas S."/>
            <person name="Kuo A."/>
            <person name="Pangilinan J."/>
            <person name="Riley R."/>
            <person name="Labutti K."/>
            <person name="Andreopoulos B."/>
            <person name="Lipzen A."/>
            <person name="Chen C."/>
            <person name="Yanf M."/>
            <person name="Daum C."/>
            <person name="Ng V."/>
            <person name="Clum A."/>
            <person name="Steindorff A."/>
            <person name="Ohm R."/>
            <person name="Martin F."/>
            <person name="Silar P."/>
            <person name="Natvig D."/>
            <person name="Lalanne C."/>
            <person name="Gautier V."/>
            <person name="Ament-Velasquez S.L."/>
            <person name="Kruys A."/>
            <person name="Hutchinson M.I."/>
            <person name="Powell A.J."/>
            <person name="Barry K."/>
            <person name="Miller A.N."/>
            <person name="Grigoriev I.V."/>
            <person name="Debuchy R."/>
            <person name="Gladieux P."/>
            <person name="Thoren M.H."/>
            <person name="Johannesson H."/>
        </authorList>
    </citation>
    <scope>NUCLEOTIDE SEQUENCE</scope>
    <source>
        <strain evidence="1">CBS 333.67</strain>
    </source>
</reference>
<reference evidence="1" key="1">
    <citation type="journal article" date="2023" name="Mol. Phylogenet. Evol.">
        <title>Genome-scale phylogeny and comparative genomics of the fungal order Sordariales.</title>
        <authorList>
            <person name="Hensen N."/>
            <person name="Bonometti L."/>
            <person name="Westerberg I."/>
            <person name="Brannstrom I.O."/>
            <person name="Guillou S."/>
            <person name="Cros-Aarteil S."/>
            <person name="Calhoun S."/>
            <person name="Haridas S."/>
            <person name="Kuo A."/>
            <person name="Mondo S."/>
            <person name="Pangilinan J."/>
            <person name="Riley R."/>
            <person name="LaButti K."/>
            <person name="Andreopoulos B."/>
            <person name="Lipzen A."/>
            <person name="Chen C."/>
            <person name="Yan M."/>
            <person name="Daum C."/>
            <person name="Ng V."/>
            <person name="Clum A."/>
            <person name="Steindorff A."/>
            <person name="Ohm R.A."/>
            <person name="Martin F."/>
            <person name="Silar P."/>
            <person name="Natvig D.O."/>
            <person name="Lalanne C."/>
            <person name="Gautier V."/>
            <person name="Ament-Velasquez S.L."/>
            <person name="Kruys A."/>
            <person name="Hutchinson M.I."/>
            <person name="Powell A.J."/>
            <person name="Barry K."/>
            <person name="Miller A.N."/>
            <person name="Grigoriev I.V."/>
            <person name="Debuchy R."/>
            <person name="Gladieux P."/>
            <person name="Hiltunen Thoren M."/>
            <person name="Johannesson H."/>
        </authorList>
    </citation>
    <scope>NUCLEOTIDE SEQUENCE</scope>
    <source>
        <strain evidence="1">CBS 333.67</strain>
    </source>
</reference>
<dbReference type="GeneID" id="87888993"/>
<accession>A0AAJ0H1U4</accession>